<name>A0ABS6ZDL7_9ACTN</name>
<feature type="chain" id="PRO_5047330800" evidence="1">
    <location>
        <begin position="33"/>
        <end position="364"/>
    </location>
</feature>
<evidence type="ECO:0000256" key="1">
    <source>
        <dbReference type="SAM" id="SignalP"/>
    </source>
</evidence>
<dbReference type="InterPro" id="IPR012338">
    <property type="entry name" value="Beta-lactam/transpept-like"/>
</dbReference>
<dbReference type="Pfam" id="PF00144">
    <property type="entry name" value="Beta-lactamase"/>
    <property type="match status" value="1"/>
</dbReference>
<dbReference type="RefSeq" id="WP_219670717.1">
    <property type="nucleotide sequence ID" value="NZ_WTFF01000299.1"/>
</dbReference>
<sequence>MTNSLTKPGRWVPLVAAGAALLTAGAVLPAQAAERPESAAAAAAAHRPIDREALQKALGTLPDGVFSGAMARVGGRDGRWTGAAGNVSADPDASFRIGSITKLFTTTIALQLMAEGRLAMDTPVQEVLPGTLPAHWAPITIEQLLSHTSGLPRPACYEQGRSYTPAEFVKTLTECPEAGEPVTGEQITQVYMGANYHLLGMVIEKVTGRTYTEELNRRIIRPLGLRHTYLPQAGDTSMPAGALADLPPADPWAWAEGGMVSNAADLERFLTSLLRGRLLPPDRQKLLFEMPRHAERGFSRAGVQYYKLADGTEIWGKTGSYGGFTSGAFATRDQRRSLVYATVPVTGDQKALFERQVALADAAF</sequence>
<feature type="signal peptide" evidence="1">
    <location>
        <begin position="1"/>
        <end position="32"/>
    </location>
</feature>
<reference evidence="3 4" key="1">
    <citation type="submission" date="2019-12" db="EMBL/GenBank/DDBJ databases">
        <title>Genome sequence of Streptomyces bambusae.</title>
        <authorList>
            <person name="Bansal K."/>
            <person name="Choksket S."/>
            <person name="Korpole S."/>
            <person name="Patil P.B."/>
        </authorList>
    </citation>
    <scope>NUCLEOTIDE SEQUENCE [LARGE SCALE GENOMIC DNA]</scope>
    <source>
        <strain evidence="3 4">SK60</strain>
    </source>
</reference>
<dbReference type="SUPFAM" id="SSF56601">
    <property type="entry name" value="beta-lactamase/transpeptidase-like"/>
    <property type="match status" value="1"/>
</dbReference>
<dbReference type="EMBL" id="WTFF01000299">
    <property type="protein sequence ID" value="MBW5485816.1"/>
    <property type="molecule type" value="Genomic_DNA"/>
</dbReference>
<evidence type="ECO:0000313" key="3">
    <source>
        <dbReference type="EMBL" id="MBW5485816.1"/>
    </source>
</evidence>
<dbReference type="PANTHER" id="PTHR46825">
    <property type="entry name" value="D-ALANYL-D-ALANINE-CARBOXYPEPTIDASE/ENDOPEPTIDASE AMPH"/>
    <property type="match status" value="1"/>
</dbReference>
<keyword evidence="4" id="KW-1185">Reference proteome</keyword>
<proteinExistence type="predicted"/>
<organism evidence="3 4">
    <name type="scientific">Streptomyces bambusae</name>
    <dbReference type="NCBI Taxonomy" id="1550616"/>
    <lineage>
        <taxon>Bacteria</taxon>
        <taxon>Bacillati</taxon>
        <taxon>Actinomycetota</taxon>
        <taxon>Actinomycetes</taxon>
        <taxon>Kitasatosporales</taxon>
        <taxon>Streptomycetaceae</taxon>
        <taxon>Streptomyces</taxon>
    </lineage>
</organism>
<dbReference type="InterPro" id="IPR001466">
    <property type="entry name" value="Beta-lactam-related"/>
</dbReference>
<dbReference type="Gene3D" id="3.40.710.10">
    <property type="entry name" value="DD-peptidase/beta-lactamase superfamily"/>
    <property type="match status" value="1"/>
</dbReference>
<evidence type="ECO:0000313" key="4">
    <source>
        <dbReference type="Proteomes" id="UP000812013"/>
    </source>
</evidence>
<accession>A0ABS6ZDL7</accession>
<dbReference type="GO" id="GO:0016787">
    <property type="term" value="F:hydrolase activity"/>
    <property type="evidence" value="ECO:0007669"/>
    <property type="project" value="UniProtKB-KW"/>
</dbReference>
<feature type="domain" description="Beta-lactamase-related" evidence="2">
    <location>
        <begin position="71"/>
        <end position="342"/>
    </location>
</feature>
<dbReference type="PANTHER" id="PTHR46825:SF7">
    <property type="entry name" value="D-ALANYL-D-ALANINE CARBOXYPEPTIDASE"/>
    <property type="match status" value="1"/>
</dbReference>
<keyword evidence="1" id="KW-0732">Signal</keyword>
<comment type="caution">
    <text evidence="3">The sequence shown here is derived from an EMBL/GenBank/DDBJ whole genome shotgun (WGS) entry which is preliminary data.</text>
</comment>
<dbReference type="Proteomes" id="UP000812013">
    <property type="component" value="Unassembled WGS sequence"/>
</dbReference>
<protein>
    <submittedName>
        <fullName evidence="3">Serine hydrolase</fullName>
    </submittedName>
</protein>
<keyword evidence="3" id="KW-0378">Hydrolase</keyword>
<evidence type="ECO:0000259" key="2">
    <source>
        <dbReference type="Pfam" id="PF00144"/>
    </source>
</evidence>
<dbReference type="InterPro" id="IPR050491">
    <property type="entry name" value="AmpC-like"/>
</dbReference>
<gene>
    <name evidence="3" type="ORF">GPJ59_29080</name>
</gene>